<feature type="transmembrane region" description="Helical" evidence="1">
    <location>
        <begin position="337"/>
        <end position="357"/>
    </location>
</feature>
<evidence type="ECO:0000256" key="1">
    <source>
        <dbReference type="SAM" id="Phobius"/>
    </source>
</evidence>
<feature type="transmembrane region" description="Helical" evidence="1">
    <location>
        <begin position="269"/>
        <end position="289"/>
    </location>
</feature>
<reference evidence="2 3" key="1">
    <citation type="submission" date="2016-08" db="EMBL/GenBank/DDBJ databases">
        <authorList>
            <person name="Seilhamer J.J."/>
        </authorList>
    </citation>
    <scope>NUCLEOTIDE SEQUENCE [LARGE SCALE GENOMIC DNA]</scope>
    <source>
        <strain evidence="2">Buetzberg</strain>
    </source>
</reference>
<feature type="transmembrane region" description="Helical" evidence="1">
    <location>
        <begin position="103"/>
        <end position="119"/>
    </location>
</feature>
<dbReference type="GeneID" id="30411317"/>
<sequence>MALVAQTNLQFILEVAIFIQIAVMLLLNIIPFSLSLVLFLALILGVGLTLLFGADALFLFLPGMTHHEFTHPYGSLAILAIITLLAALPMMQQVGIKVRNLKGFTILMAIIITVVGGLMHRSFLLLWFLGLVIGLFIISKSFRQKSIFTIKRMILGITVVLAGFGSLELLSRLLSMPILSPLLRLERIETNALASVELVIKNTTLFGHVPTSSYWGASDPGSSSGYISLPINMIMLFGLPFPVFFGILVTKKDVIDYMLPGIFGYAYDFGYVVMILLLAWCVFVMYVGFKILAAYREKREKGNRNYLGREALLIGSLTAFISQAVVGLFLMNRSINGTALLTFMFLSALVVAHVLVVKRD</sequence>
<accession>A0A1D3L0G8</accession>
<keyword evidence="1" id="KW-0472">Membrane</keyword>
<feature type="transmembrane region" description="Helical" evidence="1">
    <location>
        <begin position="73"/>
        <end position="91"/>
    </location>
</feature>
<keyword evidence="1" id="KW-1133">Transmembrane helix</keyword>
<dbReference type="OrthoDB" id="80662at2157"/>
<dbReference type="RefSeq" id="WP_071906177.1">
    <property type="nucleotide sequence ID" value="NZ_LT607756.1"/>
</dbReference>
<dbReference type="STRING" id="118062.MCBB_0457"/>
<evidence type="ECO:0000313" key="2">
    <source>
        <dbReference type="EMBL" id="SCG85033.1"/>
    </source>
</evidence>
<feature type="transmembrane region" description="Helical" evidence="1">
    <location>
        <begin position="229"/>
        <end position="249"/>
    </location>
</feature>
<protein>
    <submittedName>
        <fullName evidence="2">Uncharacterized protein</fullName>
    </submittedName>
</protein>
<dbReference type="AlphaFoldDB" id="A0A1D3L0G8"/>
<feature type="transmembrane region" description="Helical" evidence="1">
    <location>
        <begin position="310"/>
        <end position="331"/>
    </location>
</feature>
<evidence type="ECO:0000313" key="3">
    <source>
        <dbReference type="Proteomes" id="UP000094707"/>
    </source>
</evidence>
<dbReference type="Proteomes" id="UP000094707">
    <property type="component" value="Chromosome I"/>
</dbReference>
<dbReference type="KEGG" id="mcub:MCBB_0457"/>
<proteinExistence type="predicted"/>
<feature type="transmembrane region" description="Helical" evidence="1">
    <location>
        <begin position="12"/>
        <end position="30"/>
    </location>
</feature>
<keyword evidence="3" id="KW-1185">Reference proteome</keyword>
<dbReference type="EMBL" id="LT607756">
    <property type="protein sequence ID" value="SCG85033.1"/>
    <property type="molecule type" value="Genomic_DNA"/>
</dbReference>
<gene>
    <name evidence="2" type="ORF">MCBB_0457</name>
</gene>
<organism evidence="2 3">
    <name type="scientific">Methanobacterium congolense</name>
    <dbReference type="NCBI Taxonomy" id="118062"/>
    <lineage>
        <taxon>Archaea</taxon>
        <taxon>Methanobacteriati</taxon>
        <taxon>Methanobacteriota</taxon>
        <taxon>Methanomada group</taxon>
        <taxon>Methanobacteria</taxon>
        <taxon>Methanobacteriales</taxon>
        <taxon>Methanobacteriaceae</taxon>
        <taxon>Methanobacterium</taxon>
    </lineage>
</organism>
<feature type="transmembrane region" description="Helical" evidence="1">
    <location>
        <begin position="154"/>
        <end position="179"/>
    </location>
</feature>
<feature type="transmembrane region" description="Helical" evidence="1">
    <location>
        <begin position="37"/>
        <end position="61"/>
    </location>
</feature>
<feature type="transmembrane region" description="Helical" evidence="1">
    <location>
        <begin position="125"/>
        <end position="142"/>
    </location>
</feature>
<keyword evidence="1" id="KW-0812">Transmembrane</keyword>
<dbReference type="PATRIC" id="fig|129848.4.peg.457"/>
<name>A0A1D3L0G8_9EURY</name>